<reference evidence="13 14" key="1">
    <citation type="journal article" date="2013" name="Genome Announc.">
        <title>Complete Genome Sequence of Glaciecola psychrophila Strain 170T.</title>
        <authorList>
            <person name="Yin J."/>
            <person name="Chen J."/>
            <person name="Liu G."/>
            <person name="Yu Y."/>
            <person name="Song L."/>
            <person name="Wang X."/>
            <person name="Qu X."/>
        </authorList>
    </citation>
    <scope>NUCLEOTIDE SEQUENCE [LARGE SCALE GENOMIC DNA]</scope>
    <source>
        <strain evidence="13 14">170</strain>
    </source>
</reference>
<comment type="similarity">
    <text evidence="8 9">Belongs to the TonB-dependent receptor family.</text>
</comment>
<evidence type="ECO:0000256" key="4">
    <source>
        <dbReference type="ARBA" id="ARBA00022692"/>
    </source>
</evidence>
<dbReference type="PATRIC" id="fig|1129794.4.peg.4957"/>
<feature type="domain" description="TonB-dependent receptor plug" evidence="12">
    <location>
        <begin position="60"/>
        <end position="182"/>
    </location>
</feature>
<keyword evidence="14" id="KW-1185">Reference proteome</keyword>
<evidence type="ECO:0000259" key="11">
    <source>
        <dbReference type="Pfam" id="PF00593"/>
    </source>
</evidence>
<keyword evidence="6 8" id="KW-0472">Membrane</keyword>
<dbReference type="Gene3D" id="2.40.170.20">
    <property type="entry name" value="TonB-dependent receptor, beta-barrel domain"/>
    <property type="match status" value="1"/>
</dbReference>
<dbReference type="PROSITE" id="PS52016">
    <property type="entry name" value="TONB_DEPENDENT_REC_3"/>
    <property type="match status" value="1"/>
</dbReference>
<dbReference type="RefSeq" id="WP_007642949.1">
    <property type="nucleotide sequence ID" value="NC_020514.1"/>
</dbReference>
<sequence length="1022" mass="110261">MFTNSKLTKSIRLALVFGATALITPYSIAQEVASEAISEEESFEKIEVTGSRIKKLDLVTTRPVTFIDSDYLAERGITNAQSAVTDIPGVFAAASPEVGGNTAAASQGVGQRTINIFGLGSQRTLTLVNGNRFVSSNSPVGGSSSDGSQLDVSNIPVALIDRVEVVKVGGAAVYGADAVAGVVNYVLKKDYEGAEISVDNNFIGTDLGNDFSVRGLIGGNFDSGKGNAVIAVEYSKLDNILAKDVKTLSNNWSAFTPTAADAVLDADGERFAGQIRLYENTRAGILSFSGLLTPGDTAITNLGLGQWSDGNFYQVDPSGTGNLVPYDTGVPTGNAVWSAGGDGLDLGQTNTAQEGIERWNLTSMSTYAITDNINLNFLAFANSSEAKNPGYQAAQYNSGVFGGLAGALEFATDYPYLNDSARSEIEGLLGGPGNFYMHKGWTDLGQREVINESNVFSFKFGFDGDFEVADEFWTWELNYQKGWSSVYSQSSSVNELRFVTAMDVGVNPDTNQIDCRYNYEDEYGEQYRPEGFGLTADDNPLGGADACSPLNPFGEITDAARDYVLYNSIGKTRIEQEIFNGYLSGTVMSLPGGDLGVATGFEHRKESASFADDASSSFIGTTANSLSGGYDTTDAYVEVYVPLVSSDMDIPFLDSLSIETSFRSMDNSRSGSDKAWALGVNFRPLEDVMIRGNVQRTVRAPAVSELFLPVVEISSFATDPCDARNRESGPNPAIRQANCDAEGIPADFASIAQNASRRGFQGGNQELGNEQSKSKNIGVIYSPSWAEGLQFAADYVEIDITNAIVSFTLTDIMEACYDGVDFPNSFCGNFTRLDDNQLPTNNAFTSGFVNAALRSFRAIEYTASYSSDIKDIPFVGDILGEVGSFDIALRAFNLKKNATSNTGFDFSDNTGQYNNPDWRSDLRIRHSLGDFTTLLDIEYSGEGARNVEQTNDLQYIDQFGNAYKTIESRTLVNLSLNYAVTEGTVVRARITNLLDWEPSERENAIGRFTYGQSVNVGFTTKF</sequence>
<keyword evidence="3 8" id="KW-1134">Transmembrane beta strand</keyword>
<keyword evidence="2 8" id="KW-0813">Transport</keyword>
<dbReference type="SUPFAM" id="SSF56935">
    <property type="entry name" value="Porins"/>
    <property type="match status" value="1"/>
</dbReference>
<proteinExistence type="inferred from homology"/>
<gene>
    <name evidence="13" type="ORF">C427_4971</name>
</gene>
<dbReference type="Pfam" id="PF07715">
    <property type="entry name" value="Plug"/>
    <property type="match status" value="1"/>
</dbReference>
<dbReference type="STRING" id="1129794.C427_4971"/>
<dbReference type="HOGENOM" id="CLU_010745_0_0_6"/>
<dbReference type="Gene3D" id="2.170.130.10">
    <property type="entry name" value="TonB-dependent receptor, plug domain"/>
    <property type="match status" value="1"/>
</dbReference>
<feature type="domain" description="TonB-dependent receptor-like beta-barrel" evidence="11">
    <location>
        <begin position="473"/>
        <end position="993"/>
    </location>
</feature>
<evidence type="ECO:0000256" key="3">
    <source>
        <dbReference type="ARBA" id="ARBA00022452"/>
    </source>
</evidence>
<name>K7AD47_9ALTE</name>
<dbReference type="Proteomes" id="UP000011864">
    <property type="component" value="Chromosome"/>
</dbReference>
<dbReference type="eggNOG" id="COG1629">
    <property type="taxonomic scope" value="Bacteria"/>
</dbReference>
<keyword evidence="10" id="KW-0732">Signal</keyword>
<dbReference type="InterPro" id="IPR036942">
    <property type="entry name" value="Beta-barrel_TonB_sf"/>
</dbReference>
<feature type="chain" id="PRO_5003898916" description="TonB-dependent receptor" evidence="10">
    <location>
        <begin position="30"/>
        <end position="1022"/>
    </location>
</feature>
<keyword evidence="4 8" id="KW-0812">Transmembrane</keyword>
<feature type="signal peptide" evidence="10">
    <location>
        <begin position="1"/>
        <end position="29"/>
    </location>
</feature>
<dbReference type="InterPro" id="IPR000531">
    <property type="entry name" value="Beta-barrel_TonB"/>
</dbReference>
<evidence type="ECO:0000256" key="10">
    <source>
        <dbReference type="SAM" id="SignalP"/>
    </source>
</evidence>
<protein>
    <recommendedName>
        <fullName evidence="15">TonB-dependent receptor</fullName>
    </recommendedName>
</protein>
<evidence type="ECO:0000256" key="8">
    <source>
        <dbReference type="PROSITE-ProRule" id="PRU01360"/>
    </source>
</evidence>
<dbReference type="PANTHER" id="PTHR47234:SF2">
    <property type="entry name" value="TONB-DEPENDENT RECEPTOR"/>
    <property type="match status" value="1"/>
</dbReference>
<keyword evidence="5 9" id="KW-0798">TonB box</keyword>
<dbReference type="KEGG" id="gps:C427_4971"/>
<keyword evidence="7 8" id="KW-0998">Cell outer membrane</keyword>
<dbReference type="GO" id="GO:0009279">
    <property type="term" value="C:cell outer membrane"/>
    <property type="evidence" value="ECO:0007669"/>
    <property type="project" value="UniProtKB-SubCell"/>
</dbReference>
<organism evidence="13 14">
    <name type="scientific">Paraglaciecola psychrophila 170</name>
    <dbReference type="NCBI Taxonomy" id="1129794"/>
    <lineage>
        <taxon>Bacteria</taxon>
        <taxon>Pseudomonadati</taxon>
        <taxon>Pseudomonadota</taxon>
        <taxon>Gammaproteobacteria</taxon>
        <taxon>Alteromonadales</taxon>
        <taxon>Alteromonadaceae</taxon>
        <taxon>Paraglaciecola</taxon>
    </lineage>
</organism>
<dbReference type="PANTHER" id="PTHR47234">
    <property type="match status" value="1"/>
</dbReference>
<dbReference type="AlphaFoldDB" id="K7AD47"/>
<dbReference type="Pfam" id="PF00593">
    <property type="entry name" value="TonB_dep_Rec_b-barrel"/>
    <property type="match status" value="1"/>
</dbReference>
<evidence type="ECO:0000313" key="13">
    <source>
        <dbReference type="EMBL" id="AGH47070.1"/>
    </source>
</evidence>
<dbReference type="InterPro" id="IPR037066">
    <property type="entry name" value="Plug_dom_sf"/>
</dbReference>
<evidence type="ECO:0000256" key="5">
    <source>
        <dbReference type="ARBA" id="ARBA00023077"/>
    </source>
</evidence>
<evidence type="ECO:0000313" key="14">
    <source>
        <dbReference type="Proteomes" id="UP000011864"/>
    </source>
</evidence>
<dbReference type="OrthoDB" id="176248at2"/>
<evidence type="ECO:0000256" key="1">
    <source>
        <dbReference type="ARBA" id="ARBA00004571"/>
    </source>
</evidence>
<comment type="subcellular location">
    <subcellularLocation>
        <location evidence="1 8">Cell outer membrane</location>
        <topology evidence="1 8">Multi-pass membrane protein</topology>
    </subcellularLocation>
</comment>
<evidence type="ECO:0000256" key="7">
    <source>
        <dbReference type="ARBA" id="ARBA00023237"/>
    </source>
</evidence>
<evidence type="ECO:0000256" key="2">
    <source>
        <dbReference type="ARBA" id="ARBA00022448"/>
    </source>
</evidence>
<evidence type="ECO:0008006" key="15">
    <source>
        <dbReference type="Google" id="ProtNLM"/>
    </source>
</evidence>
<dbReference type="InterPro" id="IPR039426">
    <property type="entry name" value="TonB-dep_rcpt-like"/>
</dbReference>
<dbReference type="EMBL" id="CP003837">
    <property type="protein sequence ID" value="AGH47070.1"/>
    <property type="molecule type" value="Genomic_DNA"/>
</dbReference>
<evidence type="ECO:0000256" key="9">
    <source>
        <dbReference type="RuleBase" id="RU003357"/>
    </source>
</evidence>
<evidence type="ECO:0000259" key="12">
    <source>
        <dbReference type="Pfam" id="PF07715"/>
    </source>
</evidence>
<accession>K7AD47</accession>
<evidence type="ECO:0000256" key="6">
    <source>
        <dbReference type="ARBA" id="ARBA00023136"/>
    </source>
</evidence>
<dbReference type="InterPro" id="IPR012910">
    <property type="entry name" value="Plug_dom"/>
</dbReference>